<feature type="compositionally biased region" description="Polar residues" evidence="1">
    <location>
        <begin position="1"/>
        <end position="15"/>
    </location>
</feature>
<dbReference type="PANTHER" id="PTHR31260:SF28">
    <property type="entry name" value="CYSTATIN DOMAIN PROTEIN"/>
    <property type="match status" value="1"/>
</dbReference>
<dbReference type="EMBL" id="LR999454">
    <property type="protein sequence ID" value="CAE6014301.1"/>
    <property type="molecule type" value="Genomic_DNA"/>
</dbReference>
<sequence>MSVVSLQQEASSPLSLTGLVDALPPYPDQLEGQRFYRKAPEPQQTFSPAPSWPPRDATGYLFPPQGYLATKQFSYQPPEPQQTFSPAPSWPPRDATDYLFPPQDYLAIKQFSYQPPEPQQTFSPAPSWPPRDATDYLFPPQDYLAIKQSSYQPPEPQPYNPTSPSRYDYYGPPDADVTDYYAPPDLPPYNDDVVVYEPPLPSNLVPMDCGYEGTFGKVGLHCYNLLNGTNFKYVWLDENHLTGLIYKVIKFYATDPTRTCDFLTRVVQSETENQGCLSFITMKCTLLPEENHYPSRFDQLAVDKFFKGDMPNSMPENISDNLQYYELSESEVEEYKDWLHLYVDLALRTKLRCFHGSPVWGEPFELRKIIVQTRADVESKKKAKAENAIFYMNFKGRGNQDCNAIIRRTTDGLPQHMSLEVKCLM</sequence>
<proteinExistence type="predicted"/>
<evidence type="ECO:0000256" key="1">
    <source>
        <dbReference type="SAM" id="MobiDB-lite"/>
    </source>
</evidence>
<dbReference type="Proteomes" id="UP000682877">
    <property type="component" value="Chromosome 4"/>
</dbReference>
<feature type="compositionally biased region" description="Polar residues" evidence="1">
    <location>
        <begin position="71"/>
        <end position="86"/>
    </location>
</feature>
<protein>
    <submittedName>
        <fullName evidence="2">Uncharacterized protein</fullName>
    </submittedName>
</protein>
<keyword evidence="3" id="KW-1185">Reference proteome</keyword>
<dbReference type="Pfam" id="PF04776">
    <property type="entry name" value="protein_MS5"/>
    <property type="match status" value="1"/>
</dbReference>
<reference evidence="2" key="1">
    <citation type="submission" date="2021-01" db="EMBL/GenBank/DDBJ databases">
        <authorList>
            <person name="Bezrukov I."/>
        </authorList>
    </citation>
    <scope>NUCLEOTIDE SEQUENCE</scope>
</reference>
<organism evidence="2 3">
    <name type="scientific">Arabidopsis arenosa</name>
    <name type="common">Sand rock-cress</name>
    <name type="synonym">Cardaminopsis arenosa</name>
    <dbReference type="NCBI Taxonomy" id="38785"/>
    <lineage>
        <taxon>Eukaryota</taxon>
        <taxon>Viridiplantae</taxon>
        <taxon>Streptophyta</taxon>
        <taxon>Embryophyta</taxon>
        <taxon>Tracheophyta</taxon>
        <taxon>Spermatophyta</taxon>
        <taxon>Magnoliopsida</taxon>
        <taxon>eudicotyledons</taxon>
        <taxon>Gunneridae</taxon>
        <taxon>Pentapetalae</taxon>
        <taxon>rosids</taxon>
        <taxon>malvids</taxon>
        <taxon>Brassicales</taxon>
        <taxon>Brassicaceae</taxon>
        <taxon>Camelineae</taxon>
        <taxon>Arabidopsis</taxon>
    </lineage>
</organism>
<dbReference type="InterPro" id="IPR006462">
    <property type="entry name" value="MS5"/>
</dbReference>
<evidence type="ECO:0000313" key="2">
    <source>
        <dbReference type="EMBL" id="CAE6014301.1"/>
    </source>
</evidence>
<feature type="region of interest" description="Disordered" evidence="1">
    <location>
        <begin position="1"/>
        <end position="58"/>
    </location>
</feature>
<feature type="region of interest" description="Disordered" evidence="1">
    <location>
        <begin position="71"/>
        <end position="96"/>
    </location>
</feature>
<dbReference type="PANTHER" id="PTHR31260">
    <property type="entry name" value="CYSTATIN/MONELLIN SUPERFAMILY PROTEIN"/>
    <property type="match status" value="1"/>
</dbReference>
<gene>
    <name evidence="2" type="ORF">AARE701A_LOCUS9823</name>
</gene>
<evidence type="ECO:0000313" key="3">
    <source>
        <dbReference type="Proteomes" id="UP000682877"/>
    </source>
</evidence>
<dbReference type="AlphaFoldDB" id="A0A8S2A754"/>
<feature type="region of interest" description="Disordered" evidence="1">
    <location>
        <begin position="147"/>
        <end position="166"/>
    </location>
</feature>
<accession>A0A8S2A754</accession>
<name>A0A8S2A754_ARAAE</name>